<dbReference type="PANTHER" id="PTHR47354">
    <property type="entry name" value="NADH OXIDOREDUCTASE HCR"/>
    <property type="match status" value="1"/>
</dbReference>
<evidence type="ECO:0000256" key="1">
    <source>
        <dbReference type="ARBA" id="ARBA00023002"/>
    </source>
</evidence>
<dbReference type="CDD" id="cd06189">
    <property type="entry name" value="flavin_oxioreductase"/>
    <property type="match status" value="1"/>
</dbReference>
<dbReference type="SUPFAM" id="SSF54292">
    <property type="entry name" value="2Fe-2S ferredoxin-like"/>
    <property type="match status" value="1"/>
</dbReference>
<dbReference type="CDD" id="cd00207">
    <property type="entry name" value="fer2"/>
    <property type="match status" value="1"/>
</dbReference>
<dbReference type="Gene3D" id="3.10.20.30">
    <property type="match status" value="1"/>
</dbReference>
<keyword evidence="2" id="KW-0455">Luminescence</keyword>
<dbReference type="Proteomes" id="UP001449225">
    <property type="component" value="Unassembled WGS sequence"/>
</dbReference>
<dbReference type="PROSITE" id="PS51384">
    <property type="entry name" value="FAD_FR"/>
    <property type="match status" value="1"/>
</dbReference>
<organism evidence="6 7">
    <name type="scientific">Neptuniibacter pectenicola</name>
    <dbReference type="NCBI Taxonomy" id="1806669"/>
    <lineage>
        <taxon>Bacteria</taxon>
        <taxon>Pseudomonadati</taxon>
        <taxon>Pseudomonadota</taxon>
        <taxon>Gammaproteobacteria</taxon>
        <taxon>Oceanospirillales</taxon>
        <taxon>Oceanospirillaceae</taxon>
        <taxon>Neptuniibacter</taxon>
    </lineage>
</organism>
<dbReference type="SUPFAM" id="SSF63380">
    <property type="entry name" value="Riboflavin synthase domain-like"/>
    <property type="match status" value="1"/>
</dbReference>
<evidence type="ECO:0000256" key="3">
    <source>
        <dbReference type="ARBA" id="ARBA00038177"/>
    </source>
</evidence>
<feature type="domain" description="2Fe-2S ferredoxin-type" evidence="4">
    <location>
        <begin position="3"/>
        <end position="95"/>
    </location>
</feature>
<evidence type="ECO:0000313" key="7">
    <source>
        <dbReference type="Proteomes" id="UP001449225"/>
    </source>
</evidence>
<dbReference type="Gene3D" id="2.40.30.10">
    <property type="entry name" value="Translation factors"/>
    <property type="match status" value="1"/>
</dbReference>
<evidence type="ECO:0000313" key="6">
    <source>
        <dbReference type="EMBL" id="MEM5537139.1"/>
    </source>
</evidence>
<protein>
    <submittedName>
        <fullName evidence="6">2Fe-2S iron-sulfur cluster-binding protein</fullName>
    </submittedName>
</protein>
<comment type="caution">
    <text evidence="6">The sequence shown here is derived from an EMBL/GenBank/DDBJ whole genome shotgun (WGS) entry which is preliminary data.</text>
</comment>
<evidence type="ECO:0000256" key="2">
    <source>
        <dbReference type="ARBA" id="ARBA00023223"/>
    </source>
</evidence>
<dbReference type="InterPro" id="IPR036010">
    <property type="entry name" value="2Fe-2S_ferredoxin-like_sf"/>
</dbReference>
<name>A0ABU9TV58_9GAMM</name>
<dbReference type="InterPro" id="IPR001041">
    <property type="entry name" value="2Fe-2S_ferredoxin-type"/>
</dbReference>
<dbReference type="Gene3D" id="3.40.50.80">
    <property type="entry name" value="Nucleotide-binding domain of ferredoxin-NADP reductase (FNR) module"/>
    <property type="match status" value="1"/>
</dbReference>
<dbReference type="PROSITE" id="PS51085">
    <property type="entry name" value="2FE2S_FER_2"/>
    <property type="match status" value="1"/>
</dbReference>
<gene>
    <name evidence="6" type="ORF">WNY58_12120</name>
</gene>
<dbReference type="InterPro" id="IPR001433">
    <property type="entry name" value="OxRdtase_FAD/NAD-bd"/>
</dbReference>
<keyword evidence="1" id="KW-0560">Oxidoreductase</keyword>
<comment type="similarity">
    <text evidence="3">Belongs to the Fre/LuxG FAD/NAD(P) flavoprotein oxidoreductase family.</text>
</comment>
<dbReference type="RefSeq" id="WP_342854652.1">
    <property type="nucleotide sequence ID" value="NZ_JBBMRA010000011.1"/>
</dbReference>
<sequence>MAHQIVIENIGHSLTGQSGETLLESLQRHGYKLRVGCRNGVCEICEVRLIEGEIVQSYPEKKLMLSNTINQTSEGVFACTCRPLSDVRVKIEGLECPGELLVKKLLCDITAIEKLNADVYRVRLQLPATASMSAEFYAGQYLDLILPSGKQASFSIGSAPDQGRNVELHIRHIPDSEMSNNIIHHLQNEKTVEIEIPKGDCYLQAHKISPDTRLIFAAASTGFAQVKSVVEHLLANQFSNPIYIYWGARVEDDIYLSNLPLQWASEHTNVHFERVVSESENSPNWAGRIGLLPSAILDDFSDFENVEIFASGSPAMVYALLEACEAKGFKEENMHSDVFAYAPRNK</sequence>
<dbReference type="InterPro" id="IPR039261">
    <property type="entry name" value="FNR_nucleotide-bd"/>
</dbReference>
<evidence type="ECO:0000259" key="4">
    <source>
        <dbReference type="PROSITE" id="PS51085"/>
    </source>
</evidence>
<evidence type="ECO:0000259" key="5">
    <source>
        <dbReference type="PROSITE" id="PS51384"/>
    </source>
</evidence>
<dbReference type="SUPFAM" id="SSF52343">
    <property type="entry name" value="Ferredoxin reductase-like, C-terminal NADP-linked domain"/>
    <property type="match status" value="1"/>
</dbReference>
<dbReference type="PRINTS" id="PR00410">
    <property type="entry name" value="PHEHYDRXLASE"/>
</dbReference>
<dbReference type="Pfam" id="PF00111">
    <property type="entry name" value="Fer2"/>
    <property type="match status" value="1"/>
</dbReference>
<dbReference type="EMBL" id="JBBMRA010000011">
    <property type="protein sequence ID" value="MEM5537139.1"/>
    <property type="molecule type" value="Genomic_DNA"/>
</dbReference>
<accession>A0ABU9TV58</accession>
<dbReference type="InterPro" id="IPR008333">
    <property type="entry name" value="Cbr1-like_FAD-bd_dom"/>
</dbReference>
<dbReference type="InterPro" id="IPR017938">
    <property type="entry name" value="Riboflavin_synthase-like_b-brl"/>
</dbReference>
<dbReference type="Pfam" id="PF00970">
    <property type="entry name" value="FAD_binding_6"/>
    <property type="match status" value="1"/>
</dbReference>
<keyword evidence="7" id="KW-1185">Reference proteome</keyword>
<dbReference type="InterPro" id="IPR017927">
    <property type="entry name" value="FAD-bd_FR_type"/>
</dbReference>
<dbReference type="InterPro" id="IPR012675">
    <property type="entry name" value="Beta-grasp_dom_sf"/>
</dbReference>
<proteinExistence type="inferred from homology"/>
<dbReference type="InterPro" id="IPR050415">
    <property type="entry name" value="MRET"/>
</dbReference>
<feature type="domain" description="FAD-binding FR-type" evidence="5">
    <location>
        <begin position="102"/>
        <end position="204"/>
    </location>
</feature>
<reference evidence="6 7" key="1">
    <citation type="submission" date="2024-03" db="EMBL/GenBank/DDBJ databases">
        <title>Community enrichment and isolation of bacterial strains for fucoidan degradation.</title>
        <authorList>
            <person name="Sichert A."/>
        </authorList>
    </citation>
    <scope>NUCLEOTIDE SEQUENCE [LARGE SCALE GENOMIC DNA]</scope>
    <source>
        <strain evidence="6 7">AS76</strain>
    </source>
</reference>
<dbReference type="PANTHER" id="PTHR47354:SF7">
    <property type="entry name" value="NAD(P)H-FLAVIN REDUCTASE"/>
    <property type="match status" value="1"/>
</dbReference>
<dbReference type="Pfam" id="PF00175">
    <property type="entry name" value="NAD_binding_1"/>
    <property type="match status" value="1"/>
</dbReference>